<dbReference type="CDD" id="cd00059">
    <property type="entry name" value="FH_FOX"/>
    <property type="match status" value="1"/>
</dbReference>
<dbReference type="SMART" id="SM00339">
    <property type="entry name" value="FH"/>
    <property type="match status" value="1"/>
</dbReference>
<feature type="DNA-binding region" description="Fork-head" evidence="3">
    <location>
        <begin position="334"/>
        <end position="426"/>
    </location>
</feature>
<dbReference type="PROSITE" id="PS00658">
    <property type="entry name" value="FORK_HEAD_2"/>
    <property type="match status" value="1"/>
</dbReference>
<accession>A0A4Y9Y188</accession>
<dbReference type="PRINTS" id="PR00053">
    <property type="entry name" value="FORKHEAD"/>
</dbReference>
<evidence type="ECO:0000256" key="4">
    <source>
        <dbReference type="SAM" id="MobiDB-lite"/>
    </source>
</evidence>
<dbReference type="InterPro" id="IPR036388">
    <property type="entry name" value="WH-like_DNA-bd_sf"/>
</dbReference>
<dbReference type="GO" id="GO:0000978">
    <property type="term" value="F:RNA polymerase II cis-regulatory region sequence-specific DNA binding"/>
    <property type="evidence" value="ECO:0007669"/>
    <property type="project" value="TreeGrafter"/>
</dbReference>
<dbReference type="SUPFAM" id="SSF46785">
    <property type="entry name" value="Winged helix' DNA-binding domain"/>
    <property type="match status" value="1"/>
</dbReference>
<protein>
    <recommendedName>
        <fullName evidence="5">Fork-head domain-containing protein</fullName>
    </recommendedName>
</protein>
<gene>
    <name evidence="6" type="ORF">EVJ58_g7770</name>
</gene>
<dbReference type="STRING" id="34475.A0A4Y9Y188"/>
<dbReference type="GO" id="GO:0005634">
    <property type="term" value="C:nucleus"/>
    <property type="evidence" value="ECO:0007669"/>
    <property type="project" value="UniProtKB-SubCell"/>
</dbReference>
<dbReference type="Pfam" id="PF00250">
    <property type="entry name" value="Forkhead"/>
    <property type="match status" value="1"/>
</dbReference>
<feature type="compositionally biased region" description="Polar residues" evidence="4">
    <location>
        <begin position="442"/>
        <end position="454"/>
    </location>
</feature>
<dbReference type="Gene3D" id="1.10.10.10">
    <property type="entry name" value="Winged helix-like DNA-binding domain superfamily/Winged helix DNA-binding domain"/>
    <property type="match status" value="1"/>
</dbReference>
<dbReference type="InterPro" id="IPR001766">
    <property type="entry name" value="Fork_head_dom"/>
</dbReference>
<keyword evidence="2 3" id="KW-0539">Nucleus</keyword>
<dbReference type="Proteomes" id="UP000298390">
    <property type="component" value="Unassembled WGS sequence"/>
</dbReference>
<evidence type="ECO:0000259" key="5">
    <source>
        <dbReference type="PROSITE" id="PS50039"/>
    </source>
</evidence>
<dbReference type="InterPro" id="IPR036390">
    <property type="entry name" value="WH_DNA-bd_sf"/>
</dbReference>
<feature type="domain" description="Fork-head" evidence="5">
    <location>
        <begin position="334"/>
        <end position="426"/>
    </location>
</feature>
<feature type="compositionally biased region" description="Polar residues" evidence="4">
    <location>
        <begin position="88"/>
        <end position="110"/>
    </location>
</feature>
<evidence type="ECO:0000313" key="6">
    <source>
        <dbReference type="EMBL" id="TFY56216.1"/>
    </source>
</evidence>
<dbReference type="PROSITE" id="PS50039">
    <property type="entry name" value="FORK_HEAD_3"/>
    <property type="match status" value="1"/>
</dbReference>
<sequence>MPVRSTLSSCKRAAVGTRVVAGTAPDILAQKVCSSGFLGGNMAITISHGTNFPILTASSDRSSPENRRDSPGSDSGTFGGLGVVRQPQRGQEPQPSQSIPGANEFPQNPGFNDFERGDNAYATIRARRAQHGAAGAVVAAQAPQFAQESGHGQLQHAFTDHGYTHRAYGLQTGSAIHVQGAHNASPQSFSPGIPHGAYSLPVGFEQAGLGNVAYGMHRGGPSSPQNVFEVPRHIQGGDPHAHPQAPSHPQTPQLDFRTGQLSLEDSPVQYAGHLQPQQQPYGVPMPAPPPTPMGPPGAENVQQRQLPLTHIAAANLGEHLTLDMLSDSVIPGEKPNYPYPTLIRAAILGSPRRALTLQGIYSALEDRFEWFRTHRNDKAWQNSIRHNLSLNKLFRRVAKPITEPGKGSYWTVDFAAGEGNKRERKRTKHSGREQHKPEGDAPSTSQQTLENISSSDDEGDPLFVGTSQSQNQPPSPFLGGPIYDEPHIDPALLSQGHIVEQGPIAPPRSPRPGPAP</sequence>
<dbReference type="EMBL" id="SEKV01000523">
    <property type="protein sequence ID" value="TFY56216.1"/>
    <property type="molecule type" value="Genomic_DNA"/>
</dbReference>
<feature type="compositionally biased region" description="Basic and acidic residues" evidence="4">
    <location>
        <begin position="62"/>
        <end position="71"/>
    </location>
</feature>
<organism evidence="6 7">
    <name type="scientific">Rhodofomes roseus</name>
    <dbReference type="NCBI Taxonomy" id="34475"/>
    <lineage>
        <taxon>Eukaryota</taxon>
        <taxon>Fungi</taxon>
        <taxon>Dikarya</taxon>
        <taxon>Basidiomycota</taxon>
        <taxon>Agaricomycotina</taxon>
        <taxon>Agaricomycetes</taxon>
        <taxon>Polyporales</taxon>
        <taxon>Rhodofomes</taxon>
    </lineage>
</organism>
<reference evidence="6 7" key="1">
    <citation type="submission" date="2019-01" db="EMBL/GenBank/DDBJ databases">
        <title>Genome sequencing of the rare red list fungi Fomitopsis rosea.</title>
        <authorList>
            <person name="Buettner E."/>
            <person name="Kellner H."/>
        </authorList>
    </citation>
    <scope>NUCLEOTIDE SEQUENCE [LARGE SCALE GENOMIC DNA]</scope>
    <source>
        <strain evidence="6 7">DSM 105464</strain>
    </source>
</reference>
<feature type="compositionally biased region" description="Low complexity" evidence="4">
    <location>
        <begin position="242"/>
        <end position="253"/>
    </location>
</feature>
<evidence type="ECO:0000256" key="2">
    <source>
        <dbReference type="ARBA" id="ARBA00023242"/>
    </source>
</evidence>
<dbReference type="InterPro" id="IPR050211">
    <property type="entry name" value="FOX_domain-containing"/>
</dbReference>
<feature type="region of interest" description="Disordered" evidence="4">
    <location>
        <begin position="55"/>
        <end position="116"/>
    </location>
</feature>
<comment type="caution">
    <text evidence="6">The sequence shown here is derived from an EMBL/GenBank/DDBJ whole genome shotgun (WGS) entry which is preliminary data.</text>
</comment>
<dbReference type="PANTHER" id="PTHR11829">
    <property type="entry name" value="FORKHEAD BOX PROTEIN"/>
    <property type="match status" value="1"/>
</dbReference>
<evidence type="ECO:0000313" key="7">
    <source>
        <dbReference type="Proteomes" id="UP000298390"/>
    </source>
</evidence>
<keyword evidence="1 3" id="KW-0238">DNA-binding</keyword>
<dbReference type="GO" id="GO:0000981">
    <property type="term" value="F:DNA-binding transcription factor activity, RNA polymerase II-specific"/>
    <property type="evidence" value="ECO:0007669"/>
    <property type="project" value="TreeGrafter"/>
</dbReference>
<dbReference type="PANTHER" id="PTHR11829:SF343">
    <property type="entry name" value="FORK-HEAD DOMAIN-CONTAINING PROTEIN"/>
    <property type="match status" value="1"/>
</dbReference>
<evidence type="ECO:0000256" key="3">
    <source>
        <dbReference type="PROSITE-ProRule" id="PRU00089"/>
    </source>
</evidence>
<evidence type="ECO:0000256" key="1">
    <source>
        <dbReference type="ARBA" id="ARBA00023125"/>
    </source>
</evidence>
<feature type="compositionally biased region" description="Basic and acidic residues" evidence="4">
    <location>
        <begin position="430"/>
        <end position="439"/>
    </location>
</feature>
<name>A0A4Y9Y188_9APHY</name>
<dbReference type="AlphaFoldDB" id="A0A4Y9Y188"/>
<comment type="subcellular location">
    <subcellularLocation>
        <location evidence="3">Nucleus</location>
    </subcellularLocation>
</comment>
<feature type="compositionally biased region" description="Pro residues" evidence="4">
    <location>
        <begin position="504"/>
        <end position="516"/>
    </location>
</feature>
<feature type="region of interest" description="Disordered" evidence="4">
    <location>
        <begin position="419"/>
        <end position="516"/>
    </location>
</feature>
<proteinExistence type="predicted"/>
<feature type="non-terminal residue" evidence="6">
    <location>
        <position position="516"/>
    </location>
</feature>
<dbReference type="InterPro" id="IPR030456">
    <property type="entry name" value="TF_fork_head_CS_2"/>
</dbReference>
<feature type="region of interest" description="Disordered" evidence="4">
    <location>
        <begin position="233"/>
        <end position="253"/>
    </location>
</feature>